<protein>
    <submittedName>
        <fullName evidence="2">Uncharacterized protein</fullName>
    </submittedName>
</protein>
<dbReference type="EMBL" id="CP016076">
    <property type="protein sequence ID" value="APU15240.1"/>
    <property type="molecule type" value="Genomic_DNA"/>
</dbReference>
<name>A0AAC9LE93_9PSEU</name>
<evidence type="ECO:0000256" key="1">
    <source>
        <dbReference type="SAM" id="MobiDB-lite"/>
    </source>
</evidence>
<organism evidence="2 3">
    <name type="scientific">Actinoalloteichus fjordicus</name>
    <dbReference type="NCBI Taxonomy" id="1612552"/>
    <lineage>
        <taxon>Bacteria</taxon>
        <taxon>Bacillati</taxon>
        <taxon>Actinomycetota</taxon>
        <taxon>Actinomycetes</taxon>
        <taxon>Pseudonocardiales</taxon>
        <taxon>Pseudonocardiaceae</taxon>
        <taxon>Actinoalloteichus</taxon>
    </lineage>
</organism>
<accession>A0AAC9LE93</accession>
<sequence>MPVSGVRTAYDDAEIAEAARRIGAKLRHRDQDDEPGRATAQSASY</sequence>
<dbReference type="Proteomes" id="UP000185511">
    <property type="component" value="Chromosome"/>
</dbReference>
<proteinExistence type="predicted"/>
<dbReference type="AlphaFoldDB" id="A0AAC9LE93"/>
<evidence type="ECO:0000313" key="3">
    <source>
        <dbReference type="Proteomes" id="UP000185511"/>
    </source>
</evidence>
<reference evidence="3" key="1">
    <citation type="submission" date="2016-06" db="EMBL/GenBank/DDBJ databases">
        <title>Complete genome sequence of Actinoalloteichus fjordicus DSM 46855 (=ADI127-17), type strain of the new species Actinoalloteichus fjordicus.</title>
        <authorList>
            <person name="Ruckert C."/>
            <person name="Nouioui I."/>
            <person name="Willmese J."/>
            <person name="van Wezel G."/>
            <person name="Klenk H.-P."/>
            <person name="Kalinowski J."/>
            <person name="Zotchev S.B."/>
        </authorList>
    </citation>
    <scope>NUCLEOTIDE SEQUENCE [LARGE SCALE GENOMIC DNA]</scope>
    <source>
        <strain evidence="3">ADI127-7</strain>
    </source>
</reference>
<gene>
    <name evidence="2" type="ORF">UA74_15950</name>
</gene>
<evidence type="ECO:0000313" key="2">
    <source>
        <dbReference type="EMBL" id="APU15240.1"/>
    </source>
</evidence>
<keyword evidence="3" id="KW-1185">Reference proteome</keyword>
<feature type="region of interest" description="Disordered" evidence="1">
    <location>
        <begin position="25"/>
        <end position="45"/>
    </location>
</feature>
<dbReference type="KEGG" id="acad:UA74_15950"/>